<organism evidence="1 2">
    <name type="scientific">Malus domestica</name>
    <name type="common">Apple</name>
    <name type="synonym">Pyrus malus</name>
    <dbReference type="NCBI Taxonomy" id="3750"/>
    <lineage>
        <taxon>Eukaryota</taxon>
        <taxon>Viridiplantae</taxon>
        <taxon>Streptophyta</taxon>
        <taxon>Embryophyta</taxon>
        <taxon>Tracheophyta</taxon>
        <taxon>Spermatophyta</taxon>
        <taxon>Magnoliopsida</taxon>
        <taxon>eudicotyledons</taxon>
        <taxon>Gunneridae</taxon>
        <taxon>Pentapetalae</taxon>
        <taxon>rosids</taxon>
        <taxon>fabids</taxon>
        <taxon>Rosales</taxon>
        <taxon>Rosaceae</taxon>
        <taxon>Amygdaloideae</taxon>
        <taxon>Maleae</taxon>
        <taxon>Malus</taxon>
    </lineage>
</organism>
<accession>A0A498K1W1</accession>
<reference evidence="1 2" key="1">
    <citation type="submission" date="2018-10" db="EMBL/GenBank/DDBJ databases">
        <title>A high-quality apple genome assembly.</title>
        <authorList>
            <person name="Hu J."/>
        </authorList>
    </citation>
    <scope>NUCLEOTIDE SEQUENCE [LARGE SCALE GENOMIC DNA]</scope>
    <source>
        <strain evidence="2">cv. HFTH1</strain>
        <tissue evidence="1">Young leaf</tissue>
    </source>
</reference>
<name>A0A498K1W1_MALDO</name>
<evidence type="ECO:0000313" key="1">
    <source>
        <dbReference type="EMBL" id="RXH99914.1"/>
    </source>
</evidence>
<dbReference type="EMBL" id="RDQH01000331">
    <property type="protein sequence ID" value="RXH99914.1"/>
    <property type="molecule type" value="Genomic_DNA"/>
</dbReference>
<proteinExistence type="predicted"/>
<keyword evidence="2" id="KW-1185">Reference proteome</keyword>
<protein>
    <submittedName>
        <fullName evidence="1">Uncharacterized protein</fullName>
    </submittedName>
</protein>
<feature type="non-terminal residue" evidence="1">
    <location>
        <position position="1"/>
    </location>
</feature>
<comment type="caution">
    <text evidence="1">The sequence shown here is derived from an EMBL/GenBank/DDBJ whole genome shotgun (WGS) entry which is preliminary data.</text>
</comment>
<evidence type="ECO:0000313" key="2">
    <source>
        <dbReference type="Proteomes" id="UP000290289"/>
    </source>
</evidence>
<dbReference type="AlphaFoldDB" id="A0A498K1W1"/>
<dbReference type="Proteomes" id="UP000290289">
    <property type="component" value="Chromosome 5"/>
</dbReference>
<gene>
    <name evidence="1" type="ORF">DVH24_021716</name>
</gene>
<sequence>LTHTSLSVFSPFLYFELLQQPRHNPSATPTRVVEPITDILESSLYIQSKSLTYFIKFEVDRFELQIYVVKVRGFSGGFALVKGGQFSIFMGFVGFDNYPNGKIGLDGGAIGGVAAEKDLERDGAGVFGEEQSMPLLLQLESTPKISVYTLHKCIFLSNYRKFGVSNEIFEVLKTIPLFILSTWSSTS</sequence>